<protein>
    <recommendedName>
        <fullName evidence="2">DUF6545 domain-containing protein</fullName>
    </recommendedName>
</protein>
<proteinExistence type="predicted"/>
<evidence type="ECO:0000313" key="4">
    <source>
        <dbReference type="Proteomes" id="UP000542674"/>
    </source>
</evidence>
<dbReference type="InterPro" id="IPR050039">
    <property type="entry name" value="MAB_1171c-like"/>
</dbReference>
<dbReference type="NCBIfam" id="NF042915">
    <property type="entry name" value="MAB_1171c_fam"/>
    <property type="match status" value="1"/>
</dbReference>
<keyword evidence="1" id="KW-0472">Membrane</keyword>
<reference evidence="3 4" key="1">
    <citation type="submission" date="2020-08" db="EMBL/GenBank/DDBJ databases">
        <title>Sequencing the genomes of 1000 actinobacteria strains.</title>
        <authorList>
            <person name="Klenk H.-P."/>
        </authorList>
    </citation>
    <scope>NUCLEOTIDE SEQUENCE [LARGE SCALE GENOMIC DNA]</scope>
    <source>
        <strain evidence="3 4">DSM 45084</strain>
    </source>
</reference>
<feature type="domain" description="DUF6545" evidence="2">
    <location>
        <begin position="279"/>
        <end position="368"/>
    </location>
</feature>
<feature type="transmembrane region" description="Helical" evidence="1">
    <location>
        <begin position="6"/>
        <end position="25"/>
    </location>
</feature>
<keyword evidence="4" id="KW-1185">Reference proteome</keyword>
<dbReference type="Pfam" id="PF20182">
    <property type="entry name" value="DUF6545"/>
    <property type="match status" value="1"/>
</dbReference>
<gene>
    <name evidence="3" type="ORF">F4559_004816</name>
</gene>
<keyword evidence="1" id="KW-0812">Transmembrane</keyword>
<sequence length="384" mass="41692">MRAANVVHLIVMLLVGVAVVTRWQAIRRDSGDPAKRAVFLGLLLLEVAFALGLPPIYRGVFRVLGEVPALPQLLQHAALIGACHYATTFARESVEPGTPRPRWHRWVLPGALVSLVGLYLLGPLRRGELSQGWQGSDDPLVIGYVMTWLACCTWAVGDVLMLAWRNRMIRPAPMRLGLRLVGIGCLLGMAHTAHKVLYLALGLLHITVPWDESGPDGLQIFLLAPSFTCIAAGMLITAQSSRIARRRQRRRLIASLAPLADVARAVMSGTASRSRDTPHSQVIVIRDALVGPLRSYLDDVVYRRAHAAALEAGHDAEEAAVRAEAACVDAAVRECGTALTGRRAVPPMTYAADLDSDALWLARVSAALVELRSRADGHVVVDRR</sequence>
<dbReference type="AlphaFoldDB" id="A0A7W7WXS6"/>
<dbReference type="RefSeq" id="WP_184672200.1">
    <property type="nucleotide sequence ID" value="NZ_BAABAI010000009.1"/>
</dbReference>
<feature type="transmembrane region" description="Helical" evidence="1">
    <location>
        <begin position="37"/>
        <end position="57"/>
    </location>
</feature>
<accession>A0A7W7WXS6</accession>
<evidence type="ECO:0000256" key="1">
    <source>
        <dbReference type="SAM" id="Phobius"/>
    </source>
</evidence>
<organism evidence="3 4">
    <name type="scientific">Saccharothrix violaceirubra</name>
    <dbReference type="NCBI Taxonomy" id="413306"/>
    <lineage>
        <taxon>Bacteria</taxon>
        <taxon>Bacillati</taxon>
        <taxon>Actinomycetota</taxon>
        <taxon>Actinomycetes</taxon>
        <taxon>Pseudonocardiales</taxon>
        <taxon>Pseudonocardiaceae</taxon>
        <taxon>Saccharothrix</taxon>
    </lineage>
</organism>
<dbReference type="InterPro" id="IPR046675">
    <property type="entry name" value="DUF6545"/>
</dbReference>
<feature type="transmembrane region" description="Helical" evidence="1">
    <location>
        <begin position="141"/>
        <end position="164"/>
    </location>
</feature>
<feature type="transmembrane region" description="Helical" evidence="1">
    <location>
        <begin position="176"/>
        <end position="200"/>
    </location>
</feature>
<comment type="caution">
    <text evidence="3">The sequence shown here is derived from an EMBL/GenBank/DDBJ whole genome shotgun (WGS) entry which is preliminary data.</text>
</comment>
<dbReference type="EMBL" id="JACHJS010000001">
    <property type="protein sequence ID" value="MBB4967457.1"/>
    <property type="molecule type" value="Genomic_DNA"/>
</dbReference>
<evidence type="ECO:0000259" key="2">
    <source>
        <dbReference type="Pfam" id="PF20182"/>
    </source>
</evidence>
<feature type="transmembrane region" description="Helical" evidence="1">
    <location>
        <begin position="220"/>
        <end position="241"/>
    </location>
</feature>
<dbReference type="Proteomes" id="UP000542674">
    <property type="component" value="Unassembled WGS sequence"/>
</dbReference>
<evidence type="ECO:0000313" key="3">
    <source>
        <dbReference type="EMBL" id="MBB4967457.1"/>
    </source>
</evidence>
<name>A0A7W7WXS6_9PSEU</name>
<keyword evidence="1" id="KW-1133">Transmembrane helix</keyword>